<dbReference type="KEGG" id="lfa:LFA_0016"/>
<evidence type="ECO:0000256" key="1">
    <source>
        <dbReference type="SAM" id="MobiDB-lite"/>
    </source>
</evidence>
<feature type="compositionally biased region" description="Polar residues" evidence="1">
    <location>
        <begin position="246"/>
        <end position="255"/>
    </location>
</feature>
<proteinExistence type="predicted"/>
<dbReference type="EMBL" id="LN614827">
    <property type="protein sequence ID" value="CEG55503.1"/>
    <property type="molecule type" value="Genomic_DNA"/>
</dbReference>
<evidence type="ECO:0000313" key="4">
    <source>
        <dbReference type="Proteomes" id="UP000032430"/>
    </source>
</evidence>
<keyword evidence="2" id="KW-1133">Transmembrane helix</keyword>
<keyword evidence="2" id="KW-0472">Membrane</keyword>
<evidence type="ECO:0000313" key="3">
    <source>
        <dbReference type="EMBL" id="CEG55503.1"/>
    </source>
</evidence>
<organism evidence="3 4">
    <name type="scientific">Legionella fallonii LLAP-10</name>
    <dbReference type="NCBI Taxonomy" id="1212491"/>
    <lineage>
        <taxon>Bacteria</taxon>
        <taxon>Pseudomonadati</taxon>
        <taxon>Pseudomonadota</taxon>
        <taxon>Gammaproteobacteria</taxon>
        <taxon>Legionellales</taxon>
        <taxon>Legionellaceae</taxon>
        <taxon>Legionella</taxon>
    </lineage>
</organism>
<protein>
    <submittedName>
        <fullName evidence="3">Uncharacterized protein</fullName>
    </submittedName>
</protein>
<evidence type="ECO:0000256" key="2">
    <source>
        <dbReference type="SAM" id="Phobius"/>
    </source>
</evidence>
<name>A0A098FZ43_9GAMM</name>
<accession>A0A098FZ43</accession>
<feature type="transmembrane region" description="Helical" evidence="2">
    <location>
        <begin position="63"/>
        <end position="90"/>
    </location>
</feature>
<keyword evidence="2" id="KW-0812">Transmembrane</keyword>
<gene>
    <name evidence="3" type="ORF">LFA_0016</name>
</gene>
<feature type="region of interest" description="Disordered" evidence="1">
    <location>
        <begin position="232"/>
        <end position="255"/>
    </location>
</feature>
<keyword evidence="4" id="KW-1185">Reference proteome</keyword>
<dbReference type="HOGENOM" id="CLU_1164703_0_0_6"/>
<reference evidence="4" key="1">
    <citation type="submission" date="2014-09" db="EMBL/GenBank/DDBJ databases">
        <authorList>
            <person name="Gomez-Valero L."/>
        </authorList>
    </citation>
    <scope>NUCLEOTIDE SEQUENCE [LARGE SCALE GENOMIC DNA]</scope>
    <source>
        <strain evidence="4">ATCC700992</strain>
    </source>
</reference>
<dbReference type="AlphaFoldDB" id="A0A098FZ43"/>
<sequence length="255" mass="28190">MPHFFTKPSNILIEHELTLAEYLARKVKFNPNDPLHTQLITSCAQSVKERLANLQSIDIKMTAGFAIGIAALLLSYFLPFTLVAIAGFAYGSYQLAQRQYAYAEHSSALENLSKSCLWVLGDVNVEQQRNHALNNVPAVQEMITTLAPLTSTEQLRELIDTSIGEVLLQEIEKIKENITLFDEHLDKEKMDLYFKIYGYKQGGFWAISSGIGYAIKNGFSALASTISSCFSSASSSTAPSDSSNTNDLVQSTSRM</sequence>
<dbReference type="Proteomes" id="UP000032430">
    <property type="component" value="Chromosome I"/>
</dbReference>
<feature type="compositionally biased region" description="Low complexity" evidence="1">
    <location>
        <begin position="232"/>
        <end position="245"/>
    </location>
</feature>